<dbReference type="AlphaFoldDB" id="A0A918XV12"/>
<dbReference type="Gene3D" id="3.50.50.60">
    <property type="entry name" value="FAD/NAD(P)-binding domain"/>
    <property type="match status" value="1"/>
</dbReference>
<evidence type="ECO:0000256" key="1">
    <source>
        <dbReference type="ARBA" id="ARBA00023002"/>
    </source>
</evidence>
<proteinExistence type="predicted"/>
<dbReference type="Gene3D" id="3.30.9.10">
    <property type="entry name" value="D-Amino Acid Oxidase, subunit A, domain 2"/>
    <property type="match status" value="1"/>
</dbReference>
<name>A0A918XV12_9PROT</name>
<keyword evidence="4" id="KW-1185">Reference proteome</keyword>
<dbReference type="InterPro" id="IPR036188">
    <property type="entry name" value="FAD/NAD-bd_sf"/>
</dbReference>
<keyword evidence="1" id="KW-0560">Oxidoreductase</keyword>
<dbReference type="GO" id="GO:0016491">
    <property type="term" value="F:oxidoreductase activity"/>
    <property type="evidence" value="ECO:0007669"/>
    <property type="project" value="UniProtKB-KW"/>
</dbReference>
<gene>
    <name evidence="3" type="ORF">GCM10017083_41650</name>
</gene>
<evidence type="ECO:0000313" key="4">
    <source>
        <dbReference type="Proteomes" id="UP000630353"/>
    </source>
</evidence>
<dbReference type="Pfam" id="PF01266">
    <property type="entry name" value="DAO"/>
    <property type="match status" value="1"/>
</dbReference>
<feature type="domain" description="FAD dependent oxidoreductase" evidence="2">
    <location>
        <begin position="34"/>
        <end position="384"/>
    </location>
</feature>
<dbReference type="InterPro" id="IPR006076">
    <property type="entry name" value="FAD-dep_OxRdtase"/>
</dbReference>
<dbReference type="PANTHER" id="PTHR13847:SF281">
    <property type="entry name" value="FAD DEPENDENT OXIDOREDUCTASE DOMAIN-CONTAINING PROTEIN"/>
    <property type="match status" value="1"/>
</dbReference>
<sequence>MTAPPAATAPATWYHATVPAAPARPALSGTVRTRVCVVGGGLCGVSAALHLAERGIDTVLLESETIGHGASGRNGGQIVQGFSASMDRVAAAVGRADAQAFWDMGREAIADIPDRVERHGIDCDLRWGYLIAALNRRQLGELHETVAEWAGYGYTGPSIVEGAAVRSVLGTDLYVGGMLEPGSGQLHPLAYLRGLAGAAEAAGARLFEQSPATAIEHGTTVRIGTPGGTVVADTLVLAGNAYLGRLVPSIRRRLMPVASFVGVTEPLGEERARRLFPQDVAVADCNVALDYFRLTADRRLLFGAGASYSATTPVGLKGWLARRFRRVFPELTDVAVEYAWGGLIGITHNRIPDLGRLKPNVLYAQGFSGQGMALTGLAGKLMAETVAGDDSRFRLVERVRHLPFPGGILRTPTLVAAMGLLKLKDRLGW</sequence>
<comment type="caution">
    <text evidence="3">The sequence shown here is derived from an EMBL/GenBank/DDBJ whole genome shotgun (WGS) entry which is preliminary data.</text>
</comment>
<dbReference type="GO" id="GO:0005737">
    <property type="term" value="C:cytoplasm"/>
    <property type="evidence" value="ECO:0007669"/>
    <property type="project" value="TreeGrafter"/>
</dbReference>
<reference evidence="3" key="2">
    <citation type="submission" date="2020-09" db="EMBL/GenBank/DDBJ databases">
        <authorList>
            <person name="Sun Q."/>
            <person name="Kim S."/>
        </authorList>
    </citation>
    <scope>NUCLEOTIDE SEQUENCE</scope>
    <source>
        <strain evidence="3">KCTC 42651</strain>
    </source>
</reference>
<dbReference type="PANTHER" id="PTHR13847">
    <property type="entry name" value="SARCOSINE DEHYDROGENASE-RELATED"/>
    <property type="match status" value="1"/>
</dbReference>
<dbReference type="EMBL" id="BMZS01000010">
    <property type="protein sequence ID" value="GHD58538.1"/>
    <property type="molecule type" value="Genomic_DNA"/>
</dbReference>
<dbReference type="SUPFAM" id="SSF51905">
    <property type="entry name" value="FAD/NAD(P)-binding domain"/>
    <property type="match status" value="1"/>
</dbReference>
<evidence type="ECO:0000259" key="2">
    <source>
        <dbReference type="Pfam" id="PF01266"/>
    </source>
</evidence>
<dbReference type="Proteomes" id="UP000630353">
    <property type="component" value="Unassembled WGS sequence"/>
</dbReference>
<accession>A0A918XV12</accession>
<dbReference type="RefSeq" id="WP_229837423.1">
    <property type="nucleotide sequence ID" value="NZ_BMZS01000010.1"/>
</dbReference>
<evidence type="ECO:0000313" key="3">
    <source>
        <dbReference type="EMBL" id="GHD58538.1"/>
    </source>
</evidence>
<organism evidence="3 4">
    <name type="scientific">Thalassobaculum fulvum</name>
    <dbReference type="NCBI Taxonomy" id="1633335"/>
    <lineage>
        <taxon>Bacteria</taxon>
        <taxon>Pseudomonadati</taxon>
        <taxon>Pseudomonadota</taxon>
        <taxon>Alphaproteobacteria</taxon>
        <taxon>Rhodospirillales</taxon>
        <taxon>Thalassobaculaceae</taxon>
        <taxon>Thalassobaculum</taxon>
    </lineage>
</organism>
<reference evidence="3" key="1">
    <citation type="journal article" date="2014" name="Int. J. Syst. Evol. Microbiol.">
        <title>Complete genome sequence of Corynebacterium casei LMG S-19264T (=DSM 44701T), isolated from a smear-ripened cheese.</title>
        <authorList>
            <consortium name="US DOE Joint Genome Institute (JGI-PGF)"/>
            <person name="Walter F."/>
            <person name="Albersmeier A."/>
            <person name="Kalinowski J."/>
            <person name="Ruckert C."/>
        </authorList>
    </citation>
    <scope>NUCLEOTIDE SEQUENCE</scope>
    <source>
        <strain evidence="3">KCTC 42651</strain>
    </source>
</reference>
<protein>
    <submittedName>
        <fullName evidence="3">FAD-dependent oxidoreductase</fullName>
    </submittedName>
</protein>